<keyword evidence="2" id="KW-1185">Reference proteome</keyword>
<accession>A0A4C1T554</accession>
<proteinExistence type="predicted"/>
<dbReference type="EMBL" id="BGZK01000031">
    <property type="protein sequence ID" value="GBP08391.1"/>
    <property type="molecule type" value="Genomic_DNA"/>
</dbReference>
<name>A0A4C1T554_EUMVA</name>
<organism evidence="1 2">
    <name type="scientific">Eumeta variegata</name>
    <name type="common">Bagworm moth</name>
    <name type="synonym">Eumeta japonica</name>
    <dbReference type="NCBI Taxonomy" id="151549"/>
    <lineage>
        <taxon>Eukaryota</taxon>
        <taxon>Metazoa</taxon>
        <taxon>Ecdysozoa</taxon>
        <taxon>Arthropoda</taxon>
        <taxon>Hexapoda</taxon>
        <taxon>Insecta</taxon>
        <taxon>Pterygota</taxon>
        <taxon>Neoptera</taxon>
        <taxon>Endopterygota</taxon>
        <taxon>Lepidoptera</taxon>
        <taxon>Glossata</taxon>
        <taxon>Ditrysia</taxon>
        <taxon>Tineoidea</taxon>
        <taxon>Psychidae</taxon>
        <taxon>Oiketicinae</taxon>
        <taxon>Eumeta</taxon>
    </lineage>
</organism>
<evidence type="ECO:0000313" key="2">
    <source>
        <dbReference type="Proteomes" id="UP000299102"/>
    </source>
</evidence>
<evidence type="ECO:0000313" key="1">
    <source>
        <dbReference type="EMBL" id="GBP08391.1"/>
    </source>
</evidence>
<dbReference type="Proteomes" id="UP000299102">
    <property type="component" value="Unassembled WGS sequence"/>
</dbReference>
<sequence>MKLGERQHCDSLVVERPFHRCLSAGERYARSCACKVNRKITLRVRSFINIAFPLRRLSQFIRDDGRFFCMIFKKFPGFDPPQQRNYFFIKIKRSMPDRRTC</sequence>
<reference evidence="1 2" key="1">
    <citation type="journal article" date="2019" name="Commun. Biol.">
        <title>The bagworm genome reveals a unique fibroin gene that provides high tensile strength.</title>
        <authorList>
            <person name="Kono N."/>
            <person name="Nakamura H."/>
            <person name="Ohtoshi R."/>
            <person name="Tomita M."/>
            <person name="Numata K."/>
            <person name="Arakawa K."/>
        </authorList>
    </citation>
    <scope>NUCLEOTIDE SEQUENCE [LARGE SCALE GENOMIC DNA]</scope>
</reference>
<dbReference type="AlphaFoldDB" id="A0A4C1T554"/>
<protein>
    <submittedName>
        <fullName evidence="1">Uncharacterized protein</fullName>
    </submittedName>
</protein>
<comment type="caution">
    <text evidence="1">The sequence shown here is derived from an EMBL/GenBank/DDBJ whole genome shotgun (WGS) entry which is preliminary data.</text>
</comment>
<gene>
    <name evidence="1" type="ORF">EVAR_77100_1</name>
</gene>